<evidence type="ECO:0000313" key="1">
    <source>
        <dbReference type="EMBL" id="MCF4121535.1"/>
    </source>
</evidence>
<dbReference type="NCBIfam" id="TIGR01460">
    <property type="entry name" value="HAD-SF-IIA"/>
    <property type="match status" value="1"/>
</dbReference>
<keyword evidence="1" id="KW-0378">Hydrolase</keyword>
<dbReference type="GO" id="GO:0016791">
    <property type="term" value="F:phosphatase activity"/>
    <property type="evidence" value="ECO:0007669"/>
    <property type="project" value="TreeGrafter"/>
</dbReference>
<sequence length="346" mass="34651">MSAGLLSSEVPLAEAFDLALVDLDGVAYKGHLPIAHAADGLAGARERGMRLVFVTNNASREPEDVAAQLSELAIPTLPDEVMTAAQACAALLRTRLEPGAKVLVVGGKGLVTAVSAAGFKVVASADDEPVAVAQGYSPELGWAQLAEAAYAVGRGAWHVASNLDLSLPTARGFAPGNGALVGAVVAATGVAPASAGKPSPTMYHLAVERAGAERVLVIGDRLDTDLAGAREGGYPGLHVLTGVSTARDAVLAEPGLRPAFLAADLRALLEPHPAPVLTDDWWVCGAAAAQVSDGVLRLGEASASPSGAAAPGAVGIDLVRVACAAAWAAVDAGEALDPATVPELTA</sequence>
<reference evidence="1" key="1">
    <citation type="submission" date="2022-01" db="EMBL/GenBank/DDBJ databases">
        <title>Antribacter sp. nov., isolated from Guizhou of China.</title>
        <authorList>
            <person name="Chengliang C."/>
            <person name="Ya Z."/>
        </authorList>
    </citation>
    <scope>NUCLEOTIDE SEQUENCE</scope>
    <source>
        <strain evidence="1">KLBMP 9083</strain>
    </source>
</reference>
<dbReference type="GO" id="GO:0005737">
    <property type="term" value="C:cytoplasm"/>
    <property type="evidence" value="ECO:0007669"/>
    <property type="project" value="TreeGrafter"/>
</dbReference>
<organism evidence="1 2">
    <name type="scientific">Antribacter soli</name>
    <dbReference type="NCBI Taxonomy" id="2910976"/>
    <lineage>
        <taxon>Bacteria</taxon>
        <taxon>Bacillati</taxon>
        <taxon>Actinomycetota</taxon>
        <taxon>Actinomycetes</taxon>
        <taxon>Micrococcales</taxon>
        <taxon>Promicromonosporaceae</taxon>
        <taxon>Antribacter</taxon>
    </lineage>
</organism>
<dbReference type="SUPFAM" id="SSF56784">
    <property type="entry name" value="HAD-like"/>
    <property type="match status" value="1"/>
</dbReference>
<dbReference type="NCBIfam" id="TIGR01549">
    <property type="entry name" value="HAD-SF-IA-v1"/>
    <property type="match status" value="1"/>
</dbReference>
<dbReference type="AlphaFoldDB" id="A0AA41QEV9"/>
<dbReference type="Pfam" id="PF13344">
    <property type="entry name" value="Hydrolase_6"/>
    <property type="match status" value="1"/>
</dbReference>
<dbReference type="Proteomes" id="UP001165405">
    <property type="component" value="Unassembled WGS sequence"/>
</dbReference>
<protein>
    <submittedName>
        <fullName evidence="1">HAD-IIA family hydrolase</fullName>
    </submittedName>
</protein>
<dbReference type="PANTHER" id="PTHR19288:SF95">
    <property type="entry name" value="D-GLYCEROL 3-PHOSPHATE PHOSPHATASE"/>
    <property type="match status" value="1"/>
</dbReference>
<evidence type="ECO:0000313" key="2">
    <source>
        <dbReference type="Proteomes" id="UP001165405"/>
    </source>
</evidence>
<dbReference type="Gene3D" id="3.40.50.1000">
    <property type="entry name" value="HAD superfamily/HAD-like"/>
    <property type="match status" value="2"/>
</dbReference>
<dbReference type="InterPro" id="IPR036412">
    <property type="entry name" value="HAD-like_sf"/>
</dbReference>
<gene>
    <name evidence="1" type="ORF">L1785_11135</name>
</gene>
<dbReference type="InterPro" id="IPR006357">
    <property type="entry name" value="HAD-SF_hydro_IIA"/>
</dbReference>
<dbReference type="EMBL" id="JAKGSG010000032">
    <property type="protein sequence ID" value="MCF4121535.1"/>
    <property type="molecule type" value="Genomic_DNA"/>
</dbReference>
<name>A0AA41QEV9_9MICO</name>
<dbReference type="PANTHER" id="PTHR19288">
    <property type="entry name" value="4-NITROPHENYLPHOSPHATASE-RELATED"/>
    <property type="match status" value="1"/>
</dbReference>
<dbReference type="InterPro" id="IPR006439">
    <property type="entry name" value="HAD-SF_hydro_IA"/>
</dbReference>
<proteinExistence type="predicted"/>
<dbReference type="InterPro" id="IPR023214">
    <property type="entry name" value="HAD_sf"/>
</dbReference>
<comment type="caution">
    <text evidence="1">The sequence shown here is derived from an EMBL/GenBank/DDBJ whole genome shotgun (WGS) entry which is preliminary data.</text>
</comment>
<accession>A0AA41QEV9</accession>
<dbReference type="Pfam" id="PF13242">
    <property type="entry name" value="Hydrolase_like"/>
    <property type="match status" value="1"/>
</dbReference>
<dbReference type="RefSeq" id="WP_236089335.1">
    <property type="nucleotide sequence ID" value="NZ_JAKGSG010000032.1"/>
</dbReference>
<keyword evidence="2" id="KW-1185">Reference proteome</keyword>